<evidence type="ECO:0000256" key="1">
    <source>
        <dbReference type="SAM" id="MobiDB-lite"/>
    </source>
</evidence>
<feature type="region of interest" description="Disordered" evidence="1">
    <location>
        <begin position="236"/>
        <end position="291"/>
    </location>
</feature>
<dbReference type="Pfam" id="PF11204">
    <property type="entry name" value="DUF2985"/>
    <property type="match status" value="1"/>
</dbReference>
<keyword evidence="2" id="KW-0812">Transmembrane</keyword>
<evidence type="ECO:0000313" key="3">
    <source>
        <dbReference type="EMBL" id="PYI20680.1"/>
    </source>
</evidence>
<feature type="region of interest" description="Disordered" evidence="1">
    <location>
        <begin position="136"/>
        <end position="165"/>
    </location>
</feature>
<dbReference type="AlphaFoldDB" id="A0A2V5HWM0"/>
<dbReference type="STRING" id="1450538.A0A2V5HWM0"/>
<keyword evidence="4" id="KW-1185">Reference proteome</keyword>
<dbReference type="InterPro" id="IPR021369">
    <property type="entry name" value="DUF2985"/>
</dbReference>
<reference evidence="3 4" key="1">
    <citation type="submission" date="2018-02" db="EMBL/GenBank/DDBJ databases">
        <title>The genomes of Aspergillus section Nigri reveals drivers in fungal speciation.</title>
        <authorList>
            <consortium name="DOE Joint Genome Institute"/>
            <person name="Vesth T.C."/>
            <person name="Nybo J."/>
            <person name="Theobald S."/>
            <person name="Brandl J."/>
            <person name="Frisvad J.C."/>
            <person name="Nielsen K.F."/>
            <person name="Lyhne E.K."/>
            <person name="Kogle M.E."/>
            <person name="Kuo A."/>
            <person name="Riley R."/>
            <person name="Clum A."/>
            <person name="Nolan M."/>
            <person name="Lipzen A."/>
            <person name="Salamov A."/>
            <person name="Henrissat B."/>
            <person name="Wiebenga A."/>
            <person name="De vries R.P."/>
            <person name="Grigoriev I.V."/>
            <person name="Mortensen U.H."/>
            <person name="Andersen M.R."/>
            <person name="Baker S.E."/>
        </authorList>
    </citation>
    <scope>NUCLEOTIDE SEQUENCE [LARGE SCALE GENOMIC DNA]</scope>
    <source>
        <strain evidence="3 4">CBS 115571</strain>
    </source>
</reference>
<proteinExistence type="predicted"/>
<organism evidence="3 4">
    <name type="scientific">Aspergillus violaceofuscus (strain CBS 115571)</name>
    <dbReference type="NCBI Taxonomy" id="1450538"/>
    <lineage>
        <taxon>Eukaryota</taxon>
        <taxon>Fungi</taxon>
        <taxon>Dikarya</taxon>
        <taxon>Ascomycota</taxon>
        <taxon>Pezizomycotina</taxon>
        <taxon>Eurotiomycetes</taxon>
        <taxon>Eurotiomycetidae</taxon>
        <taxon>Eurotiales</taxon>
        <taxon>Aspergillaceae</taxon>
        <taxon>Aspergillus</taxon>
    </lineage>
</organism>
<sequence>MASTEYSTTKGRALRQWTCSPQGLFVIIFCMHYIAWMGVNIWLLENPPQSMCHPTCDADNSPRQKWVEITLQVMYAHNYFPGFALAICNTRNMYLWCCWRLGGSLRTRQKALATLAWLHDCWFRLDNRVSSAAINPVDEDEQQQQQQQQVEKEGDEEAGGPWRPPTPMWKMDVVVWSYMLNTVLSLCLAVCMWALHRSNRPYWLPSCLALLTGVVVAPGGAIIGLEKRRMRASSYLKTSTSTSTSTSTDAESVDSERTYVDSTDSEWTDVESTDSDWTDVESTDGRSIDTKTRDERRLAQLVL</sequence>
<evidence type="ECO:0000256" key="2">
    <source>
        <dbReference type="SAM" id="Phobius"/>
    </source>
</evidence>
<feature type="compositionally biased region" description="Acidic residues" evidence="1">
    <location>
        <begin position="263"/>
        <end position="282"/>
    </location>
</feature>
<name>A0A2V5HWM0_ASPV1</name>
<gene>
    <name evidence="3" type="ORF">BO99DRAFT_472645</name>
</gene>
<feature type="transmembrane region" description="Helical" evidence="2">
    <location>
        <begin position="173"/>
        <end position="196"/>
    </location>
</feature>
<keyword evidence="2" id="KW-1133">Transmembrane helix</keyword>
<feature type="transmembrane region" description="Helical" evidence="2">
    <location>
        <begin position="24"/>
        <end position="44"/>
    </location>
</feature>
<feature type="compositionally biased region" description="Low complexity" evidence="1">
    <location>
        <begin position="238"/>
        <end position="248"/>
    </location>
</feature>
<feature type="transmembrane region" description="Helical" evidence="2">
    <location>
        <begin position="202"/>
        <end position="225"/>
    </location>
</feature>
<protein>
    <submittedName>
        <fullName evidence="3">Uncharacterized protein</fullName>
    </submittedName>
</protein>
<dbReference type="PANTHER" id="PTHR35872:SF1">
    <property type="entry name" value="ALPHA-L-RHAMNOSIDASE C"/>
    <property type="match status" value="1"/>
</dbReference>
<accession>A0A2V5HWM0</accession>
<dbReference type="EMBL" id="KZ825123">
    <property type="protein sequence ID" value="PYI20680.1"/>
    <property type="molecule type" value="Genomic_DNA"/>
</dbReference>
<keyword evidence="2" id="KW-0472">Membrane</keyword>
<evidence type="ECO:0000313" key="4">
    <source>
        <dbReference type="Proteomes" id="UP000249829"/>
    </source>
</evidence>
<dbReference type="Proteomes" id="UP000249829">
    <property type="component" value="Unassembled WGS sequence"/>
</dbReference>
<dbReference type="PANTHER" id="PTHR35872">
    <property type="entry name" value="INTEGRAL MEMBRANE PROTEIN (AFU_ORTHOLOGUE AFUA_5G07110)"/>
    <property type="match status" value="1"/>
</dbReference>